<keyword evidence="4 6" id="KW-1133">Transmembrane helix</keyword>
<dbReference type="EMBL" id="UINC01017638">
    <property type="protein sequence ID" value="SVA73377.1"/>
    <property type="molecule type" value="Genomic_DNA"/>
</dbReference>
<dbReference type="NCBIfam" id="TIGR00544">
    <property type="entry name" value="lgt"/>
    <property type="match status" value="1"/>
</dbReference>
<evidence type="ECO:0000256" key="3">
    <source>
        <dbReference type="ARBA" id="ARBA00022692"/>
    </source>
</evidence>
<name>A0A381YAD1_9ZZZZ</name>
<accession>A0A381YAD1</accession>
<dbReference type="GO" id="GO:0042158">
    <property type="term" value="P:lipoprotein biosynthetic process"/>
    <property type="evidence" value="ECO:0007669"/>
    <property type="project" value="InterPro"/>
</dbReference>
<dbReference type="PANTHER" id="PTHR30589:SF0">
    <property type="entry name" value="PHOSPHATIDYLGLYCEROL--PROLIPOPROTEIN DIACYLGLYCERYL TRANSFERASE"/>
    <property type="match status" value="1"/>
</dbReference>
<sequence>MFINNFDPVAIQIFSIEIRWYSLAYIFGILIGWLYCKKILIKDKNISKLFDDLISYLIIGIILGGRLGYVIFYNLEYFLSNPIEILMIWHGGMSFHGGLLGVLASTIIYAKKHNVNKFIFLDLIAGSAPIGIFLGRIANFVNSELYGRETNILWSVIFTKIDNITRHPSQIYEALLEGVILFFILFFFIKKNYLLKPGLISSLFLIFYSLFRFLVEFFRVPDEQVGFIYLNLTIGQIISLIFLSFGFYLFFIKKNEN</sequence>
<dbReference type="InterPro" id="IPR001640">
    <property type="entry name" value="Lgt"/>
</dbReference>
<dbReference type="PANTHER" id="PTHR30589">
    <property type="entry name" value="PROLIPOPROTEIN DIACYLGLYCERYL TRANSFERASE"/>
    <property type="match status" value="1"/>
</dbReference>
<keyword evidence="2" id="KW-0808">Transferase</keyword>
<evidence type="ECO:0008006" key="8">
    <source>
        <dbReference type="Google" id="ProtNLM"/>
    </source>
</evidence>
<dbReference type="HAMAP" id="MF_01147">
    <property type="entry name" value="Lgt"/>
    <property type="match status" value="1"/>
</dbReference>
<dbReference type="GO" id="GO:0008961">
    <property type="term" value="F:phosphatidylglycerol-prolipoprotein diacylglyceryl transferase activity"/>
    <property type="evidence" value="ECO:0007669"/>
    <property type="project" value="InterPro"/>
</dbReference>
<feature type="transmembrane region" description="Helical" evidence="6">
    <location>
        <begin position="20"/>
        <end position="41"/>
    </location>
</feature>
<reference evidence="7" key="1">
    <citation type="submission" date="2018-05" db="EMBL/GenBank/DDBJ databases">
        <authorList>
            <person name="Lanie J.A."/>
            <person name="Ng W.-L."/>
            <person name="Kazmierczak K.M."/>
            <person name="Andrzejewski T.M."/>
            <person name="Davidsen T.M."/>
            <person name="Wayne K.J."/>
            <person name="Tettelin H."/>
            <person name="Glass J.I."/>
            <person name="Rusch D."/>
            <person name="Podicherti R."/>
            <person name="Tsui H.-C.T."/>
            <person name="Winkler M.E."/>
        </authorList>
    </citation>
    <scope>NUCLEOTIDE SEQUENCE</scope>
</reference>
<protein>
    <recommendedName>
        <fullName evidence="8">Prolipoprotein diacylglyceryl transferase</fullName>
    </recommendedName>
</protein>
<evidence type="ECO:0000256" key="5">
    <source>
        <dbReference type="ARBA" id="ARBA00023136"/>
    </source>
</evidence>
<dbReference type="AlphaFoldDB" id="A0A381YAD1"/>
<keyword evidence="1" id="KW-1003">Cell membrane</keyword>
<dbReference type="Pfam" id="PF01790">
    <property type="entry name" value="LGT"/>
    <property type="match status" value="1"/>
</dbReference>
<dbReference type="GO" id="GO:0005886">
    <property type="term" value="C:plasma membrane"/>
    <property type="evidence" value="ECO:0007669"/>
    <property type="project" value="InterPro"/>
</dbReference>
<feature type="transmembrane region" description="Helical" evidence="6">
    <location>
        <begin position="227"/>
        <end position="251"/>
    </location>
</feature>
<feature type="transmembrane region" description="Helical" evidence="6">
    <location>
        <begin position="171"/>
        <end position="189"/>
    </location>
</feature>
<evidence type="ECO:0000256" key="4">
    <source>
        <dbReference type="ARBA" id="ARBA00022989"/>
    </source>
</evidence>
<evidence type="ECO:0000256" key="6">
    <source>
        <dbReference type="SAM" id="Phobius"/>
    </source>
</evidence>
<keyword evidence="3 6" id="KW-0812">Transmembrane</keyword>
<evidence type="ECO:0000313" key="7">
    <source>
        <dbReference type="EMBL" id="SVA73377.1"/>
    </source>
</evidence>
<feature type="transmembrane region" description="Helical" evidence="6">
    <location>
        <begin position="53"/>
        <end position="75"/>
    </location>
</feature>
<evidence type="ECO:0000256" key="1">
    <source>
        <dbReference type="ARBA" id="ARBA00022475"/>
    </source>
</evidence>
<evidence type="ECO:0000256" key="2">
    <source>
        <dbReference type="ARBA" id="ARBA00022679"/>
    </source>
</evidence>
<organism evidence="7">
    <name type="scientific">marine metagenome</name>
    <dbReference type="NCBI Taxonomy" id="408172"/>
    <lineage>
        <taxon>unclassified sequences</taxon>
        <taxon>metagenomes</taxon>
        <taxon>ecological metagenomes</taxon>
    </lineage>
</organism>
<gene>
    <name evidence="7" type="ORF">METZ01_LOCUS126231</name>
</gene>
<feature type="transmembrane region" description="Helical" evidence="6">
    <location>
        <begin position="87"/>
        <end position="109"/>
    </location>
</feature>
<feature type="transmembrane region" description="Helical" evidence="6">
    <location>
        <begin position="198"/>
        <end position="215"/>
    </location>
</feature>
<dbReference type="PROSITE" id="PS01311">
    <property type="entry name" value="LGT"/>
    <property type="match status" value="1"/>
</dbReference>
<feature type="transmembrane region" description="Helical" evidence="6">
    <location>
        <begin position="118"/>
        <end position="138"/>
    </location>
</feature>
<keyword evidence="5 6" id="KW-0472">Membrane</keyword>
<proteinExistence type="inferred from homology"/>